<keyword evidence="4" id="KW-0539">Nucleus</keyword>
<dbReference type="EMBL" id="CENE01000002">
    <property type="protein sequence ID" value="CEQ39098.1"/>
    <property type="molecule type" value="Genomic_DNA"/>
</dbReference>
<dbReference type="GO" id="GO:0030627">
    <property type="term" value="F:pre-mRNA 5'-splice site binding"/>
    <property type="evidence" value="ECO:0007669"/>
    <property type="project" value="InterPro"/>
</dbReference>
<keyword evidence="3 4" id="KW-0862">Zinc</keyword>
<evidence type="ECO:0000256" key="1">
    <source>
        <dbReference type="ARBA" id="ARBA00022723"/>
    </source>
</evidence>
<evidence type="ECO:0000256" key="5">
    <source>
        <dbReference type="SAM" id="MobiDB-lite"/>
    </source>
</evidence>
<dbReference type="AlphaFoldDB" id="A0A0D6EH16"/>
<keyword evidence="8" id="KW-1185">Reference proteome</keyword>
<dbReference type="GO" id="GO:0071004">
    <property type="term" value="C:U2-type prespliceosome"/>
    <property type="evidence" value="ECO:0007669"/>
    <property type="project" value="UniProtKB-UniRule"/>
</dbReference>
<dbReference type="Gene3D" id="3.30.160.60">
    <property type="entry name" value="Classic Zinc Finger"/>
    <property type="match status" value="1"/>
</dbReference>
<dbReference type="GO" id="GO:0005685">
    <property type="term" value="C:U1 snRNP"/>
    <property type="evidence" value="ECO:0007669"/>
    <property type="project" value="UniProtKB-UniRule"/>
</dbReference>
<sequence>MRVFLTHDSASVRRAHNAGRNHLTNVRDYYASLGNDRAQELIDQITRAYENGGGGQARILQMGPGGLPMGVPQGAIPLGVRPPFPPHLRAASIADPPLSVIQVRFAGPPIPGLPGSPAPPPPFGSPFPAPGTGTPGGPPPMRFGSGPIPAQPHFGQGPPPMGMGGPPGMPPPPAFFPQAPQQGATVSSGPSGMGMGGPPPSGPGGDAGGGGGGGTKLINGLNPERARLLGLI</sequence>
<feature type="compositionally biased region" description="Pro residues" evidence="5">
    <location>
        <begin position="157"/>
        <end position="167"/>
    </location>
</feature>
<dbReference type="GO" id="GO:0000395">
    <property type="term" value="P:mRNA 5'-splice site recognition"/>
    <property type="evidence" value="ECO:0007669"/>
    <property type="project" value="UniProtKB-UniRule"/>
</dbReference>
<protein>
    <recommendedName>
        <fullName evidence="4">U1 small nuclear ribonucleoprotein C</fullName>
        <shortName evidence="4">U1 snRNP C</shortName>
        <shortName evidence="4">U1-C</shortName>
        <shortName evidence="4">U1C</shortName>
    </recommendedName>
</protein>
<feature type="region of interest" description="Disordered" evidence="5">
    <location>
        <begin position="111"/>
        <end position="167"/>
    </location>
</feature>
<organism evidence="7 8">
    <name type="scientific">Sporidiobolus salmonicolor</name>
    <name type="common">Yeast-like fungus</name>
    <name type="synonym">Sporobolomyces salmonicolor</name>
    <dbReference type="NCBI Taxonomy" id="5005"/>
    <lineage>
        <taxon>Eukaryota</taxon>
        <taxon>Fungi</taxon>
        <taxon>Dikarya</taxon>
        <taxon>Basidiomycota</taxon>
        <taxon>Pucciniomycotina</taxon>
        <taxon>Microbotryomycetes</taxon>
        <taxon>Sporidiobolales</taxon>
        <taxon>Sporidiobolaceae</taxon>
        <taxon>Sporobolomyces</taxon>
    </lineage>
</organism>
<evidence type="ECO:0000313" key="8">
    <source>
        <dbReference type="Proteomes" id="UP000243876"/>
    </source>
</evidence>
<keyword evidence="2 4" id="KW-0863">Zinc-finger</keyword>
<dbReference type="Pfam" id="PF06220">
    <property type="entry name" value="zf-U1"/>
    <property type="match status" value="1"/>
</dbReference>
<dbReference type="InterPro" id="IPR013085">
    <property type="entry name" value="U1-CZ_Znf_C2H2"/>
</dbReference>
<keyword evidence="4" id="KW-0687">Ribonucleoprotein</keyword>
<name>A0A0D6EH16_SPOSA</name>
<evidence type="ECO:0000256" key="4">
    <source>
        <dbReference type="HAMAP-Rule" id="MF_03153"/>
    </source>
</evidence>
<evidence type="ECO:0000256" key="3">
    <source>
        <dbReference type="ARBA" id="ARBA00022833"/>
    </source>
</evidence>
<dbReference type="PANTHER" id="PTHR31148:SF1">
    <property type="entry name" value="U1 SMALL NUCLEAR RIBONUCLEOPROTEIN C"/>
    <property type="match status" value="1"/>
</dbReference>
<feature type="compositionally biased region" description="Low complexity" evidence="5">
    <location>
        <begin position="180"/>
        <end position="190"/>
    </location>
</feature>
<proteinExistence type="inferred from homology"/>
<reference evidence="8" key="1">
    <citation type="submission" date="2015-02" db="EMBL/GenBank/DDBJ databases">
        <authorList>
            <person name="Gon?alves P."/>
        </authorList>
    </citation>
    <scope>NUCLEOTIDE SEQUENCE [LARGE SCALE GENOMIC DNA]</scope>
</reference>
<comment type="function">
    <text evidence="4">Component of the spliceosomal U1 snRNP, which is essential for recognition of the pre-mRNA 5' splice-site and the subsequent assembly of the spliceosome. U1-C is directly involved in initial 5' splice-site recognition for both constitutive and regulated alternative splicing. The interaction with the 5' splice-site seems to precede base-pairing between the pre-mRNA and the U1 snRNA. Stimulates commitment or early (E) complex formation by stabilizing the base pairing of the 5' end of the U1 snRNA and the 5' splice-site region.</text>
</comment>
<dbReference type="GO" id="GO:0008270">
    <property type="term" value="F:zinc ion binding"/>
    <property type="evidence" value="ECO:0007669"/>
    <property type="project" value="UniProtKB-UniRule"/>
</dbReference>
<evidence type="ECO:0000259" key="6">
    <source>
        <dbReference type="Pfam" id="PF06220"/>
    </source>
</evidence>
<dbReference type="PIRSF" id="PIRSF037969">
    <property type="entry name" value="U1_snRNP-C"/>
    <property type="match status" value="1"/>
</dbReference>
<feature type="compositionally biased region" description="Gly residues" evidence="5">
    <location>
        <begin position="203"/>
        <end position="215"/>
    </location>
</feature>
<dbReference type="SUPFAM" id="SSF57667">
    <property type="entry name" value="beta-beta-alpha zinc fingers"/>
    <property type="match status" value="1"/>
</dbReference>
<keyword evidence="4" id="KW-0694">RNA-binding</keyword>
<dbReference type="PANTHER" id="PTHR31148">
    <property type="entry name" value="U1 SMALL NUCLEAR RIBONUCLEOPROTEIN C"/>
    <property type="match status" value="1"/>
</dbReference>
<gene>
    <name evidence="7" type="primary">SPOSA6832_00622</name>
</gene>
<dbReference type="InterPro" id="IPR017340">
    <property type="entry name" value="U1_snRNP-C"/>
</dbReference>
<dbReference type="GO" id="GO:0000243">
    <property type="term" value="C:commitment complex"/>
    <property type="evidence" value="ECO:0007669"/>
    <property type="project" value="UniProtKB-UniRule"/>
</dbReference>
<evidence type="ECO:0000256" key="2">
    <source>
        <dbReference type="ARBA" id="ARBA00022771"/>
    </source>
</evidence>
<dbReference type="GO" id="GO:0003729">
    <property type="term" value="F:mRNA binding"/>
    <property type="evidence" value="ECO:0007669"/>
    <property type="project" value="UniProtKB-UniRule"/>
</dbReference>
<dbReference type="HAMAP" id="MF_03153">
    <property type="entry name" value="U1_C"/>
    <property type="match status" value="1"/>
</dbReference>
<evidence type="ECO:0000313" key="7">
    <source>
        <dbReference type="EMBL" id="CEQ39098.1"/>
    </source>
</evidence>
<keyword evidence="1 4" id="KW-0479">Metal-binding</keyword>
<dbReference type="GO" id="GO:0030619">
    <property type="term" value="F:U1 snRNA binding"/>
    <property type="evidence" value="ECO:0007669"/>
    <property type="project" value="UniProtKB-UniRule"/>
</dbReference>
<accession>A0A0D6EH16</accession>
<feature type="domain" description="U1-C C2H2-type zinc finger" evidence="6">
    <location>
        <begin position="3"/>
        <end position="30"/>
    </location>
</feature>
<dbReference type="InterPro" id="IPR036236">
    <property type="entry name" value="Znf_C2H2_sf"/>
</dbReference>
<feature type="compositionally biased region" description="Pro residues" evidence="5">
    <location>
        <begin position="111"/>
        <end position="129"/>
    </location>
</feature>
<comment type="subunit">
    <text evidence="4">U1 snRNP is composed of the 7 core Sm proteins B/B', D1, D2, D3, E, F and G that assemble in a heptameric protein ring on the Sm site of the small nuclear RNA to form the core snRNP, and at least 3 U1 snRNP-specific proteins U1-70K, U1-A and U1-C. U1-C interacts with U1 snRNA and the 5' splice-site region of the pre-mRNA.</text>
</comment>
<dbReference type="OrthoDB" id="76567at2759"/>
<comment type="subcellular location">
    <subcellularLocation>
        <location evidence="4">Nucleus</location>
    </subcellularLocation>
</comment>
<dbReference type="Proteomes" id="UP000243876">
    <property type="component" value="Unassembled WGS sequence"/>
</dbReference>
<comment type="similarity">
    <text evidence="4">Belongs to the U1 small nuclear ribonucleoprotein C family.</text>
</comment>
<feature type="region of interest" description="Disordered" evidence="5">
    <location>
        <begin position="180"/>
        <end position="219"/>
    </location>
</feature>
<dbReference type="GO" id="GO:0000387">
    <property type="term" value="P:spliceosomal snRNP assembly"/>
    <property type="evidence" value="ECO:0007669"/>
    <property type="project" value="UniProtKB-UniRule"/>
</dbReference>